<keyword evidence="3" id="KW-0732">Signal</keyword>
<dbReference type="AlphaFoldDB" id="A0A8S1P7B3"/>
<evidence type="ECO:0000256" key="3">
    <source>
        <dbReference type="ARBA" id="ARBA00022729"/>
    </source>
</evidence>
<dbReference type="Pfam" id="PF25106">
    <property type="entry name" value="VWA_4"/>
    <property type="match status" value="1"/>
</dbReference>
<dbReference type="InterPro" id="IPR056861">
    <property type="entry name" value="HMCN1-like_VWA"/>
</dbReference>
<dbReference type="InterPro" id="IPR002035">
    <property type="entry name" value="VWF_A"/>
</dbReference>
<evidence type="ECO:0000256" key="1">
    <source>
        <dbReference type="ARBA" id="ARBA00004613"/>
    </source>
</evidence>
<feature type="coiled-coil region" evidence="4">
    <location>
        <begin position="202"/>
        <end position="407"/>
    </location>
</feature>
<evidence type="ECO:0000313" key="6">
    <source>
        <dbReference type="EMBL" id="CAD8098821.1"/>
    </source>
</evidence>
<protein>
    <recommendedName>
        <fullName evidence="5">VWFA domain-containing protein</fullName>
    </recommendedName>
</protein>
<reference evidence="6" key="1">
    <citation type="submission" date="2021-01" db="EMBL/GenBank/DDBJ databases">
        <authorList>
            <consortium name="Genoscope - CEA"/>
            <person name="William W."/>
        </authorList>
    </citation>
    <scope>NUCLEOTIDE SEQUENCE</scope>
</reference>
<name>A0A8S1P7B3_9CILI</name>
<feature type="domain" description="VWFA" evidence="5">
    <location>
        <begin position="1033"/>
        <end position="1243"/>
    </location>
</feature>
<dbReference type="PROSITE" id="PS50234">
    <property type="entry name" value="VWFA"/>
    <property type="match status" value="1"/>
</dbReference>
<sequence length="1249" mass="148291">MQFLQNFLIDQIQQYEFCQEKCKECHLYCKHFKNHIEISQKYREKLNYSEDQLNQKTSSKIKNTEDELQKRKTISEIEDQKKDAEQTLEKLQVLNKIFNIQIKLKEEMNQIMNYDFYDKERKCINLQVLGLPPQDKEKSDKGNLNNEQIELLQIQFSNQIEDAEQNKKSNTLIKESKNIQLQQHNKNLILIENSQYQSQENIKNMRAERDGVKLKKDEVNKNLSSLQNQIQEINISDDILDINQLKLNIDQENENLEEIKNKIVQFQENKKQKILELEVFQKQEQRDLKLNLDYEYQLTDEYFGQIDQLENEIKSLKKKKNNLEELKQELKEEQDKKFRQSKTKIEELTKKLKEQSTEEIDYQIKELQIKKLQIYEENQSKINEENYEIYKICKEELSSERENLQEDGDLGLEKELIELFKKKKQECLDKILFEIQSFESQTQEIENKIINFSQSVKKINKKKSLQDTYQICQSDFNNLEKQLQEIENKLLKNQDEFENNKIYLEAQRKLQESISQEIAQFEKQEIEIDQQIKKLNIRLDQLKGFEQHQKMFIIETSTLENLQLKLKQWDQFESYNIKNQEEIKNLIKNLDKKINDLSTESELLTIELSKFNLFEMNKEKLDKIKNSLKQLDEQKLQVHQCQRESHKCDKNCQICPEQKCDNKAGHQENQEHLCSKQDHKCNNICQVFDCKSNCMKGFKHNNQHNCENQHPCKEKCKFCNDQCQKDRSNDHNDHNCMIKYCIQTCNLCKRKCFKEHEHSLNSDNHFCENPHQCEKWCEEKGICKIDYETKEIIQKNQSSEFSFIKYQPVDIGKQKCQKQIPAGENQHQGPHICKNQTSKQFHNCDQQCPECNTYCDLKYGHKGLHSSDRHRNKENQQFTIQEGIQVKIEIQETNRKYEIGDSSEPESCDLSCKRKGRAHFHLVKCQGKQQCLAKQNDQFKARHSEEKYVGFEDCKFDEVLCIDFWKYYNWSHPIMNESAKISRCNYYCPLCNQQNGALSFCNQEAWHTQDERISSHGFDCFENHKNNPILGINIAFVIDTTSSMQRYIELCKNTIIEIMSKCRGKQNINGEEIIVNFAVVSYQDHDPPYSKQQQILKIQDFTTDKIVIQFLNKLKAEGGEDGPEAVMDGLNASLGLKWNQNYEKLLYLIADGPPHGTQYSNYLDYFPDGCPCGLRQENIFKELSKLKVKLQILKLNQMINGMIAEFKKDYKNLSVITPQNKDENLFQDLMVDEICKYLTNNEITFQMRK</sequence>
<keyword evidence="2" id="KW-0964">Secreted</keyword>
<dbReference type="CDD" id="cd00198">
    <property type="entry name" value="vWFA"/>
    <property type="match status" value="1"/>
</dbReference>
<dbReference type="PANTHER" id="PTHR22796:SF1">
    <property type="entry name" value="VWFA DOMAIN-CONTAINING PROTEIN"/>
    <property type="match status" value="1"/>
</dbReference>
<dbReference type="Proteomes" id="UP000692954">
    <property type="component" value="Unassembled WGS sequence"/>
</dbReference>
<gene>
    <name evidence="6" type="ORF">PSON_ATCC_30995.1.T0710001</name>
</gene>
<keyword evidence="7" id="KW-1185">Reference proteome</keyword>
<evidence type="ECO:0000313" key="7">
    <source>
        <dbReference type="Proteomes" id="UP000692954"/>
    </source>
</evidence>
<keyword evidence="4" id="KW-0175">Coiled coil</keyword>
<accession>A0A8S1P7B3</accession>
<evidence type="ECO:0000256" key="2">
    <source>
        <dbReference type="ARBA" id="ARBA00022525"/>
    </source>
</evidence>
<feature type="coiled-coil region" evidence="4">
    <location>
        <begin position="462"/>
        <end position="538"/>
    </location>
</feature>
<evidence type="ECO:0000256" key="4">
    <source>
        <dbReference type="SAM" id="Coils"/>
    </source>
</evidence>
<dbReference type="EMBL" id="CAJJDN010000071">
    <property type="protein sequence ID" value="CAD8098821.1"/>
    <property type="molecule type" value="Genomic_DNA"/>
</dbReference>
<comment type="caution">
    <text evidence="6">The sequence shown here is derived from an EMBL/GenBank/DDBJ whole genome shotgun (WGS) entry which is preliminary data.</text>
</comment>
<feature type="coiled-coil region" evidence="4">
    <location>
        <begin position="70"/>
        <end position="101"/>
    </location>
</feature>
<comment type="subcellular location">
    <subcellularLocation>
        <location evidence="1">Secreted</location>
    </subcellularLocation>
</comment>
<proteinExistence type="predicted"/>
<organism evidence="6 7">
    <name type="scientific">Paramecium sonneborni</name>
    <dbReference type="NCBI Taxonomy" id="65129"/>
    <lineage>
        <taxon>Eukaryota</taxon>
        <taxon>Sar</taxon>
        <taxon>Alveolata</taxon>
        <taxon>Ciliophora</taxon>
        <taxon>Intramacronucleata</taxon>
        <taxon>Oligohymenophorea</taxon>
        <taxon>Peniculida</taxon>
        <taxon>Parameciidae</taxon>
        <taxon>Paramecium</taxon>
    </lineage>
</organism>
<dbReference type="PANTHER" id="PTHR22796">
    <property type="entry name" value="URG4-RELATED"/>
    <property type="match status" value="1"/>
</dbReference>
<dbReference type="OrthoDB" id="3214109at2759"/>
<feature type="coiled-coil region" evidence="4">
    <location>
        <begin position="580"/>
        <end position="644"/>
    </location>
</feature>
<evidence type="ECO:0000259" key="5">
    <source>
        <dbReference type="PROSITE" id="PS50234"/>
    </source>
</evidence>